<reference evidence="1 2" key="1">
    <citation type="submission" date="2022-01" db="EMBL/GenBank/DDBJ databases">
        <title>Alkalihalobacillus sp. EGI L200015, a novel bacterium isolated from a salt lake sediment.</title>
        <authorList>
            <person name="Gao L."/>
            <person name="Fang B.-Z."/>
            <person name="Li W.-J."/>
        </authorList>
    </citation>
    <scope>NUCLEOTIDE SEQUENCE [LARGE SCALE GENOMIC DNA]</scope>
    <source>
        <strain evidence="1 2">KCTC 12718</strain>
    </source>
</reference>
<dbReference type="Proteomes" id="UP001649381">
    <property type="component" value="Unassembled WGS sequence"/>
</dbReference>
<keyword evidence="2" id="KW-1185">Reference proteome</keyword>
<gene>
    <name evidence="1" type="ORF">L2716_00935</name>
</gene>
<comment type="caution">
    <text evidence="1">The sequence shown here is derived from an EMBL/GenBank/DDBJ whole genome shotgun (WGS) entry which is preliminary data.</text>
</comment>
<organism evidence="1 2">
    <name type="scientific">Pseudalkalibacillus berkeleyi</name>
    <dbReference type="NCBI Taxonomy" id="1069813"/>
    <lineage>
        <taxon>Bacteria</taxon>
        <taxon>Bacillati</taxon>
        <taxon>Bacillota</taxon>
        <taxon>Bacilli</taxon>
        <taxon>Bacillales</taxon>
        <taxon>Fictibacillaceae</taxon>
        <taxon>Pseudalkalibacillus</taxon>
    </lineage>
</organism>
<name>A0ABS9GTV1_9BACL</name>
<accession>A0ABS9GTV1</accession>
<evidence type="ECO:0000313" key="1">
    <source>
        <dbReference type="EMBL" id="MCF6136273.1"/>
    </source>
</evidence>
<sequence>MIETQRLMVQCTMLRQPTIHESAADFFVGLDIDHTPYLFLPTSHGVLDEHELYAVPILMRKKSASMYLLDDTILAVDLKDFTEFHCDLTYYFGPEYNMLKKYLKSTEYRSYVMWSNGIRQDQINELLDSYASADSEETKQFIREQLSRFSGQPNK</sequence>
<protein>
    <submittedName>
        <fullName evidence="1">Uncharacterized protein</fullName>
    </submittedName>
</protein>
<dbReference type="RefSeq" id="WP_236330677.1">
    <property type="nucleotide sequence ID" value="NZ_JAKIJS010000001.1"/>
</dbReference>
<dbReference type="EMBL" id="JAKIJS010000001">
    <property type="protein sequence ID" value="MCF6136273.1"/>
    <property type="molecule type" value="Genomic_DNA"/>
</dbReference>
<evidence type="ECO:0000313" key="2">
    <source>
        <dbReference type="Proteomes" id="UP001649381"/>
    </source>
</evidence>
<proteinExistence type="predicted"/>